<dbReference type="Proteomes" id="UP000016368">
    <property type="component" value="Unassembled WGS sequence"/>
</dbReference>
<protein>
    <submittedName>
        <fullName evidence="1">Uncharacterized protein</fullName>
    </submittedName>
</protein>
<evidence type="ECO:0000313" key="1">
    <source>
        <dbReference type="EMBL" id="EGI78548.1"/>
    </source>
</evidence>
<accession>F3KNX1</accession>
<organism evidence="1 2">
    <name type="scientific">Hylemonella gracilis ATCC 19624</name>
    <dbReference type="NCBI Taxonomy" id="887062"/>
    <lineage>
        <taxon>Bacteria</taxon>
        <taxon>Pseudomonadati</taxon>
        <taxon>Pseudomonadota</taxon>
        <taxon>Betaproteobacteria</taxon>
        <taxon>Burkholderiales</taxon>
        <taxon>Comamonadaceae</taxon>
        <taxon>Hylemonella</taxon>
    </lineage>
</organism>
<dbReference type="EMBL" id="AEGR01000006">
    <property type="protein sequence ID" value="EGI78548.1"/>
    <property type="molecule type" value="Genomic_DNA"/>
</dbReference>
<name>F3KNX1_9BURK</name>
<evidence type="ECO:0000313" key="2">
    <source>
        <dbReference type="Proteomes" id="UP000016368"/>
    </source>
</evidence>
<gene>
    <name evidence="1" type="ORF">HGR_00580</name>
</gene>
<reference evidence="1 2" key="1">
    <citation type="journal article" date="2011" name="EMBO J.">
        <title>Structural diversity of bacterial flagellar motors.</title>
        <authorList>
            <person name="Chen S."/>
            <person name="Beeby M."/>
            <person name="Murphy G.E."/>
            <person name="Leadbetter J.R."/>
            <person name="Hendrixson D.R."/>
            <person name="Briegel A."/>
            <person name="Li Z."/>
            <person name="Shi J."/>
            <person name="Tocheva E.I."/>
            <person name="Muller A."/>
            <person name="Dobro M.J."/>
            <person name="Jensen G.J."/>
        </authorList>
    </citation>
    <scope>NUCLEOTIDE SEQUENCE [LARGE SCALE GENOMIC DNA]</scope>
    <source>
        <strain evidence="1 2">ATCC 19624</strain>
    </source>
</reference>
<proteinExistence type="predicted"/>
<keyword evidence="2" id="KW-1185">Reference proteome</keyword>
<sequence>MNKLWWKSIITNGLHDDREMHPTAPLCLIVLRWLDLSAKMVS</sequence>
<comment type="caution">
    <text evidence="1">The sequence shown here is derived from an EMBL/GenBank/DDBJ whole genome shotgun (WGS) entry which is preliminary data.</text>
</comment>
<dbReference type="AlphaFoldDB" id="F3KNX1"/>